<dbReference type="PROSITE" id="PS50883">
    <property type="entry name" value="EAL"/>
    <property type="match status" value="1"/>
</dbReference>
<evidence type="ECO:0000313" key="4">
    <source>
        <dbReference type="Proteomes" id="UP000258927"/>
    </source>
</evidence>
<dbReference type="InterPro" id="IPR035919">
    <property type="entry name" value="EAL_sf"/>
</dbReference>
<dbReference type="EMBL" id="CP021331">
    <property type="protein sequence ID" value="AVX06111.1"/>
    <property type="molecule type" value="Genomic_DNA"/>
</dbReference>
<geneLocation type="plasmid" evidence="4">
    <name>phl2708x3</name>
</geneLocation>
<feature type="transmembrane region" description="Helical" evidence="1">
    <location>
        <begin position="51"/>
        <end position="69"/>
    </location>
</feature>
<reference evidence="3 4" key="1">
    <citation type="submission" date="2017-05" db="EMBL/GenBank/DDBJ databases">
        <title>Genome Analysis of Maritalea myrionectae HL2708#5.</title>
        <authorList>
            <consortium name="Cotde Inc.-PKNU"/>
            <person name="Jang D."/>
            <person name="Oh H.-M."/>
        </authorList>
    </citation>
    <scope>NUCLEOTIDE SEQUENCE [LARGE SCALE GENOMIC DNA]</scope>
    <source>
        <strain evidence="3 4">HL2708#5</strain>
        <plasmid evidence="4">phl2708x3</plasmid>
    </source>
</reference>
<feature type="transmembrane region" description="Helical" evidence="1">
    <location>
        <begin position="25"/>
        <end position="45"/>
    </location>
</feature>
<gene>
    <name evidence="3" type="ORF">MXMO3_03608</name>
</gene>
<proteinExistence type="predicted"/>
<protein>
    <recommendedName>
        <fullName evidence="2">EAL domain-containing protein</fullName>
    </recommendedName>
</protein>
<sequence>MRWHLIIVALGGVNYFSMRKGHLRFGLFLAQAGLVLIAITMGVLLDVPTAEYPRVSHIYSLSVASLGYLNYQREKSNIQLMLIVICLLTFVILASAPLASPYVLEMPDLLRFVGTWANATMATIMLAASVHAIHSELVRKDKDSRRLMSALWNKEFKLAFQPQVDKSRKIVGAEALIRWPPLIKAKSHQHRLFLRLSNSN</sequence>
<accession>A0A2R4MJE6</accession>
<evidence type="ECO:0000256" key="1">
    <source>
        <dbReference type="SAM" id="Phobius"/>
    </source>
</evidence>
<dbReference type="AlphaFoldDB" id="A0A2R4MJE6"/>
<organism evidence="3 4">
    <name type="scientific">Maritalea myrionectae</name>
    <dbReference type="NCBI Taxonomy" id="454601"/>
    <lineage>
        <taxon>Bacteria</taxon>
        <taxon>Pseudomonadati</taxon>
        <taxon>Pseudomonadota</taxon>
        <taxon>Alphaproteobacteria</taxon>
        <taxon>Hyphomicrobiales</taxon>
        <taxon>Devosiaceae</taxon>
        <taxon>Maritalea</taxon>
    </lineage>
</organism>
<name>A0A2R4MJE6_9HYPH</name>
<dbReference type="SUPFAM" id="SSF141868">
    <property type="entry name" value="EAL domain-like"/>
    <property type="match status" value="1"/>
</dbReference>
<keyword evidence="4" id="KW-1185">Reference proteome</keyword>
<keyword evidence="3" id="KW-0614">Plasmid</keyword>
<evidence type="ECO:0000313" key="3">
    <source>
        <dbReference type="EMBL" id="AVX06111.1"/>
    </source>
</evidence>
<keyword evidence="1" id="KW-0812">Transmembrane</keyword>
<feature type="domain" description="EAL" evidence="2">
    <location>
        <begin position="140"/>
        <end position="200"/>
    </location>
</feature>
<dbReference type="Gene3D" id="3.20.20.450">
    <property type="entry name" value="EAL domain"/>
    <property type="match status" value="1"/>
</dbReference>
<feature type="transmembrane region" description="Helical" evidence="1">
    <location>
        <begin position="116"/>
        <end position="138"/>
    </location>
</feature>
<evidence type="ECO:0000259" key="2">
    <source>
        <dbReference type="PROSITE" id="PS50883"/>
    </source>
</evidence>
<keyword evidence="1" id="KW-1133">Transmembrane helix</keyword>
<dbReference type="InterPro" id="IPR001633">
    <property type="entry name" value="EAL_dom"/>
</dbReference>
<keyword evidence="1" id="KW-0472">Membrane</keyword>
<feature type="transmembrane region" description="Helical" evidence="1">
    <location>
        <begin position="81"/>
        <end position="104"/>
    </location>
</feature>
<dbReference type="Proteomes" id="UP000258927">
    <property type="component" value="Plasmid pHL2708X3"/>
</dbReference>
<dbReference type="KEGG" id="mmyr:MXMO3_03608"/>